<evidence type="ECO:0000313" key="1">
    <source>
        <dbReference type="EMBL" id="QZE15286.1"/>
    </source>
</evidence>
<sequence>MKRLILAFIIMFAFNTSFANKLKTPQVLGSHMVLQRDTLVKIWGWGKPNKKITLTSSWNKKHYTSEVGEDGKWLFEIETTSAGGPYNITIQSAKEKIVYEDILMGEVWLFSGQSNMFFKLEGKYGSYTYRRQEVLKRANNPQIRIFDVDNIASLTPSDTLLSKEQWQVSTPNTAAKTSAIAYMFALQLQETLNVPIGVIHSSFGGSYISSWISKENLAKYDNIKTDNLKFTRWNNDVPTALYNAMIRPLTPYTIQGMLWYQGESDRHKPKQYISLFKDLAAQWRKEFDCNFSIFLAQIAPFGYKNDSESQYIRESQVTISQTIEKSGVVITSDVGEKGNIHPHEKGPISDRFVNLALHRVYNMTAIDDQGPTYKNATTKKGRMILEFTHCNEGMVCKNGKLTNFTIAGKDKKFYPAEAKIIGWNKIAVSSDKVKRPVAVRYGWSNFFKGDIYDANKLPLSSFRTDQWDTYKDKKESK</sequence>
<keyword evidence="2" id="KW-1185">Reference proteome</keyword>
<protein>
    <submittedName>
        <fullName evidence="1">Sialate O-acetylesterase</fullName>
    </submittedName>
</protein>
<dbReference type="EMBL" id="CP081303">
    <property type="protein sequence ID" value="QZE15286.1"/>
    <property type="molecule type" value="Genomic_DNA"/>
</dbReference>
<proteinExistence type="predicted"/>
<accession>A0AC61NM05</accession>
<name>A0AC61NM05_9BACT</name>
<gene>
    <name evidence="1" type="ORF">K4L44_05485</name>
</gene>
<dbReference type="Proteomes" id="UP000826212">
    <property type="component" value="Chromosome"/>
</dbReference>
<reference evidence="1" key="1">
    <citation type="submission" date="2021-08" db="EMBL/GenBank/DDBJ databases">
        <title>Novel anaerobic bacterium isolated from sea squirt in East Sea, Republic of Korea.</title>
        <authorList>
            <person name="Nguyen T.H."/>
            <person name="Li Z."/>
            <person name="Lee Y.-J."/>
            <person name="Ko J."/>
            <person name="Kim S.-G."/>
        </authorList>
    </citation>
    <scope>NUCLEOTIDE SEQUENCE</scope>
    <source>
        <strain evidence="1">KCTC 25031</strain>
    </source>
</reference>
<evidence type="ECO:0000313" key="2">
    <source>
        <dbReference type="Proteomes" id="UP000826212"/>
    </source>
</evidence>
<organism evidence="1 2">
    <name type="scientific">Halosquirtibacter laminarini</name>
    <dbReference type="NCBI Taxonomy" id="3374600"/>
    <lineage>
        <taxon>Bacteria</taxon>
        <taxon>Pseudomonadati</taxon>
        <taxon>Bacteroidota</taxon>
        <taxon>Bacteroidia</taxon>
        <taxon>Marinilabiliales</taxon>
        <taxon>Prolixibacteraceae</taxon>
        <taxon>Halosquirtibacter</taxon>
    </lineage>
</organism>